<reference evidence="2" key="1">
    <citation type="submission" date="2014-11" db="EMBL/GenBank/DDBJ databases">
        <authorList>
            <person name="Amaro Gonzalez C."/>
        </authorList>
    </citation>
    <scope>NUCLEOTIDE SEQUENCE</scope>
</reference>
<dbReference type="EMBL" id="GBXM01098299">
    <property type="protein sequence ID" value="JAH10278.1"/>
    <property type="molecule type" value="Transcribed_RNA"/>
</dbReference>
<sequence length="58" mass="6751">MLTTNSKLTELQNKNQKWTIKYRSVYPNTPYLPTLPPPPFTDLQVRRTGDRVQTSTLT</sequence>
<name>A0A0E9Q2G3_ANGAN</name>
<dbReference type="AlphaFoldDB" id="A0A0E9Q2G3"/>
<evidence type="ECO:0000256" key="1">
    <source>
        <dbReference type="SAM" id="MobiDB-lite"/>
    </source>
</evidence>
<evidence type="ECO:0000313" key="2">
    <source>
        <dbReference type="EMBL" id="JAH10278.1"/>
    </source>
</evidence>
<organism evidence="2">
    <name type="scientific">Anguilla anguilla</name>
    <name type="common">European freshwater eel</name>
    <name type="synonym">Muraena anguilla</name>
    <dbReference type="NCBI Taxonomy" id="7936"/>
    <lineage>
        <taxon>Eukaryota</taxon>
        <taxon>Metazoa</taxon>
        <taxon>Chordata</taxon>
        <taxon>Craniata</taxon>
        <taxon>Vertebrata</taxon>
        <taxon>Euteleostomi</taxon>
        <taxon>Actinopterygii</taxon>
        <taxon>Neopterygii</taxon>
        <taxon>Teleostei</taxon>
        <taxon>Anguilliformes</taxon>
        <taxon>Anguillidae</taxon>
        <taxon>Anguilla</taxon>
    </lineage>
</organism>
<proteinExistence type="predicted"/>
<dbReference type="EMBL" id="GBXM01103353">
    <property type="protein sequence ID" value="JAH05224.1"/>
    <property type="molecule type" value="Transcribed_RNA"/>
</dbReference>
<feature type="region of interest" description="Disordered" evidence="1">
    <location>
        <begin position="29"/>
        <end position="58"/>
    </location>
</feature>
<protein>
    <submittedName>
        <fullName evidence="2">Uncharacterized protein</fullName>
    </submittedName>
</protein>
<reference evidence="2" key="2">
    <citation type="journal article" date="2015" name="Fish Shellfish Immunol.">
        <title>Early steps in the European eel (Anguilla anguilla)-Vibrio vulnificus interaction in the gills: Role of the RtxA13 toxin.</title>
        <authorList>
            <person name="Callol A."/>
            <person name="Pajuelo D."/>
            <person name="Ebbesson L."/>
            <person name="Teles M."/>
            <person name="MacKenzie S."/>
            <person name="Amaro C."/>
        </authorList>
    </citation>
    <scope>NUCLEOTIDE SEQUENCE</scope>
</reference>
<accession>A0A0E9Q2G3</accession>